<keyword evidence="3" id="KW-1185">Reference proteome</keyword>
<proteinExistence type="predicted"/>
<accession>A0A9P6CLD3</accession>
<feature type="region of interest" description="Disordered" evidence="1">
    <location>
        <begin position="51"/>
        <end position="159"/>
    </location>
</feature>
<dbReference type="AlphaFoldDB" id="A0A9P6CLD3"/>
<protein>
    <submittedName>
        <fullName evidence="2">Uncharacterized protein</fullName>
    </submittedName>
</protein>
<evidence type="ECO:0000256" key="1">
    <source>
        <dbReference type="SAM" id="MobiDB-lite"/>
    </source>
</evidence>
<evidence type="ECO:0000313" key="3">
    <source>
        <dbReference type="Proteomes" id="UP000807469"/>
    </source>
</evidence>
<feature type="compositionally biased region" description="Polar residues" evidence="1">
    <location>
        <begin position="90"/>
        <end position="102"/>
    </location>
</feature>
<sequence length="159" mass="17921">MSDSISTKTKVRIKRRSSALPRRSNGTQERNTDEDMRHLLNPDAQARLLSNQAPTTSNSDEHHITQEESSLGVANVHNSTTPIAELEISISCTPPQDDNSSAQRHRTDFNVNMQSDDDVAKPKKKLRQDEHQQRKRRQNARVRILQGDKPGIITGDGYV</sequence>
<name>A0A9P6CLD3_9AGAR</name>
<reference evidence="2" key="1">
    <citation type="submission" date="2020-11" db="EMBL/GenBank/DDBJ databases">
        <authorList>
            <consortium name="DOE Joint Genome Institute"/>
            <person name="Ahrendt S."/>
            <person name="Riley R."/>
            <person name="Andreopoulos W."/>
            <person name="Labutti K."/>
            <person name="Pangilinan J."/>
            <person name="Ruiz-Duenas F.J."/>
            <person name="Barrasa J.M."/>
            <person name="Sanchez-Garcia M."/>
            <person name="Camarero S."/>
            <person name="Miyauchi S."/>
            <person name="Serrano A."/>
            <person name="Linde D."/>
            <person name="Babiker R."/>
            <person name="Drula E."/>
            <person name="Ayuso-Fernandez I."/>
            <person name="Pacheco R."/>
            <person name="Padilla G."/>
            <person name="Ferreira P."/>
            <person name="Barriuso J."/>
            <person name="Kellner H."/>
            <person name="Castanera R."/>
            <person name="Alfaro M."/>
            <person name="Ramirez L."/>
            <person name="Pisabarro A.G."/>
            <person name="Kuo A."/>
            <person name="Tritt A."/>
            <person name="Lipzen A."/>
            <person name="He G."/>
            <person name="Yan M."/>
            <person name="Ng V."/>
            <person name="Cullen D."/>
            <person name="Martin F."/>
            <person name="Rosso M.-N."/>
            <person name="Henrissat B."/>
            <person name="Hibbett D."/>
            <person name="Martinez A.T."/>
            <person name="Grigoriev I.V."/>
        </authorList>
    </citation>
    <scope>NUCLEOTIDE SEQUENCE</scope>
    <source>
        <strain evidence="2">CIRM-BRFM 674</strain>
    </source>
</reference>
<dbReference type="Proteomes" id="UP000807469">
    <property type="component" value="Unassembled WGS sequence"/>
</dbReference>
<dbReference type="EMBL" id="MU155952">
    <property type="protein sequence ID" value="KAF9470527.1"/>
    <property type="molecule type" value="Genomic_DNA"/>
</dbReference>
<feature type="compositionally biased region" description="Basic and acidic residues" evidence="1">
    <location>
        <begin position="30"/>
        <end position="39"/>
    </location>
</feature>
<evidence type="ECO:0000313" key="2">
    <source>
        <dbReference type="EMBL" id="KAF9470527.1"/>
    </source>
</evidence>
<gene>
    <name evidence="2" type="ORF">BDN70DRAFT_983659</name>
</gene>
<comment type="caution">
    <text evidence="2">The sequence shown here is derived from an EMBL/GenBank/DDBJ whole genome shotgun (WGS) entry which is preliminary data.</text>
</comment>
<feature type="region of interest" description="Disordered" evidence="1">
    <location>
        <begin position="1"/>
        <end position="39"/>
    </location>
</feature>
<organism evidence="2 3">
    <name type="scientific">Pholiota conissans</name>
    <dbReference type="NCBI Taxonomy" id="109636"/>
    <lineage>
        <taxon>Eukaryota</taxon>
        <taxon>Fungi</taxon>
        <taxon>Dikarya</taxon>
        <taxon>Basidiomycota</taxon>
        <taxon>Agaricomycotina</taxon>
        <taxon>Agaricomycetes</taxon>
        <taxon>Agaricomycetidae</taxon>
        <taxon>Agaricales</taxon>
        <taxon>Agaricineae</taxon>
        <taxon>Strophariaceae</taxon>
        <taxon>Pholiota</taxon>
    </lineage>
</organism>